<sequence length="318" mass="35459">MPLARGFHSPLSLFSLCVLTFSVSALFLTGFHEQGVSFWSSSKVRLWHFISALSPTLWVASVLAMFKDWRETLGSVTRGRRMELGIAIALAALTFLTPSLHTLFAPQAAFSIAFERSEELLFVPDFSAKYFTRLLLSGAVVMLHISGMFGVHAQLLSQLQHAPHRVEETGTERLAEEVRRYQQLRSRLERFLGFAAANIAVSILWFSALNALLDETAPVLAEWFPRGAAMSFGIYSTWLLAIIYLPIRKTLNDVGQGLADELFQQSRAPHLHWKQWFEERQAIHTFLGLQGSALQDLQQALFVLGPVLAGLSSLTLGA</sequence>
<evidence type="ECO:0000313" key="2">
    <source>
        <dbReference type="EMBL" id="MCY1077083.1"/>
    </source>
</evidence>
<organism evidence="2 3">
    <name type="scientific">Archangium lansingense</name>
    <dbReference type="NCBI Taxonomy" id="2995310"/>
    <lineage>
        <taxon>Bacteria</taxon>
        <taxon>Pseudomonadati</taxon>
        <taxon>Myxococcota</taxon>
        <taxon>Myxococcia</taxon>
        <taxon>Myxococcales</taxon>
        <taxon>Cystobacterineae</taxon>
        <taxon>Archangiaceae</taxon>
        <taxon>Archangium</taxon>
    </lineage>
</organism>
<evidence type="ECO:0000313" key="3">
    <source>
        <dbReference type="Proteomes" id="UP001207654"/>
    </source>
</evidence>
<reference evidence="2 3" key="1">
    <citation type="submission" date="2022-11" db="EMBL/GenBank/DDBJ databases">
        <title>Minimal conservation of predation-associated metabolite biosynthetic gene clusters underscores biosynthetic potential of Myxococcota including descriptions for ten novel species: Archangium lansinium sp. nov., Myxococcus landrumus sp. nov., Nannocystis bai.</title>
        <authorList>
            <person name="Ahearne A."/>
            <person name="Stevens C."/>
            <person name="Phillips K."/>
        </authorList>
    </citation>
    <scope>NUCLEOTIDE SEQUENCE [LARGE SCALE GENOMIC DNA]</scope>
    <source>
        <strain evidence="2 3">MIWBW</strain>
    </source>
</reference>
<feature type="transmembrane region" description="Helical" evidence="1">
    <location>
        <begin position="228"/>
        <end position="247"/>
    </location>
</feature>
<keyword evidence="1" id="KW-1133">Transmembrane helix</keyword>
<gene>
    <name evidence="2" type="ORF">OV287_21620</name>
</gene>
<keyword evidence="3" id="KW-1185">Reference proteome</keyword>
<feature type="transmembrane region" description="Helical" evidence="1">
    <location>
        <begin position="188"/>
        <end position="208"/>
    </location>
</feature>
<keyword evidence="1" id="KW-0472">Membrane</keyword>
<dbReference type="Proteomes" id="UP001207654">
    <property type="component" value="Unassembled WGS sequence"/>
</dbReference>
<feature type="transmembrane region" description="Helical" evidence="1">
    <location>
        <begin position="12"/>
        <end position="31"/>
    </location>
</feature>
<dbReference type="EMBL" id="JAPNKA010000001">
    <property type="protein sequence ID" value="MCY1077083.1"/>
    <property type="molecule type" value="Genomic_DNA"/>
</dbReference>
<dbReference type="RefSeq" id="WP_267535936.1">
    <property type="nucleotide sequence ID" value="NZ_JAPNKA010000001.1"/>
</dbReference>
<name>A0ABT4A5Z7_9BACT</name>
<comment type="caution">
    <text evidence="2">The sequence shown here is derived from an EMBL/GenBank/DDBJ whole genome shotgun (WGS) entry which is preliminary data.</text>
</comment>
<feature type="transmembrane region" description="Helical" evidence="1">
    <location>
        <begin position="46"/>
        <end position="66"/>
    </location>
</feature>
<accession>A0ABT4A5Z7</accession>
<feature type="transmembrane region" description="Helical" evidence="1">
    <location>
        <begin position="86"/>
        <end position="110"/>
    </location>
</feature>
<proteinExistence type="predicted"/>
<feature type="transmembrane region" description="Helical" evidence="1">
    <location>
        <begin position="130"/>
        <end position="151"/>
    </location>
</feature>
<keyword evidence="1" id="KW-0812">Transmembrane</keyword>
<evidence type="ECO:0000256" key="1">
    <source>
        <dbReference type="SAM" id="Phobius"/>
    </source>
</evidence>
<protein>
    <submittedName>
        <fullName evidence="2">Uncharacterized protein</fullName>
    </submittedName>
</protein>